<dbReference type="Proteomes" id="UP000231451">
    <property type="component" value="Unassembled WGS sequence"/>
</dbReference>
<dbReference type="AlphaFoldDB" id="A0A2M9HEI2"/>
<protein>
    <submittedName>
        <fullName evidence="2">Lipase</fullName>
    </submittedName>
</protein>
<comment type="caution">
    <text evidence="2">The sequence shown here is derived from an EMBL/GenBank/DDBJ whole genome shotgun (WGS) entry which is preliminary data.</text>
</comment>
<name>A0A2M9HEI2_9BIFI</name>
<proteinExistence type="predicted"/>
<dbReference type="CDD" id="cd01836">
    <property type="entry name" value="FeeA_FeeB_like"/>
    <property type="match status" value="1"/>
</dbReference>
<dbReference type="OrthoDB" id="9804395at2"/>
<dbReference type="PANTHER" id="PTHR30383:SF5">
    <property type="entry name" value="SGNH HYDROLASE-TYPE ESTERASE DOMAIN-CONTAINING PROTEIN"/>
    <property type="match status" value="1"/>
</dbReference>
<sequence length="257" mass="27700">MNALTKLIAIAEALWAGHHVHLAPEPEGDRHGTVNCTVDGTVGAAAGDAGGKVAAGDRPPLRMAAVGDSMVAGCGVDDQSEGFVPDLARVFAERLDRPVAWEAHGRLGATMRRVRYRLLPEVEGHPDLLVVIAGSNDIMARRSVAEWEADLTATLEEAKAVSEHVVVFSCGQLYNSPALGGALRKSLRGMVDAQVEASRRICERYGACYVDMAHEDVNADDAAFYASDHFHPGAFGYRYMAERSGELLDGWLAERFR</sequence>
<dbReference type="PANTHER" id="PTHR30383">
    <property type="entry name" value="THIOESTERASE 1/PROTEASE 1/LYSOPHOSPHOLIPASE L1"/>
    <property type="match status" value="1"/>
</dbReference>
<dbReference type="RefSeq" id="WP_100513042.1">
    <property type="nucleotide sequence ID" value="NZ_PEBK01000005.1"/>
</dbReference>
<dbReference type="InterPro" id="IPR051532">
    <property type="entry name" value="Ester_Hydrolysis_Enzymes"/>
</dbReference>
<keyword evidence="3" id="KW-1185">Reference proteome</keyword>
<dbReference type="InterPro" id="IPR013830">
    <property type="entry name" value="SGNH_hydro"/>
</dbReference>
<dbReference type="EMBL" id="PEBK01000005">
    <property type="protein sequence ID" value="PJM75216.1"/>
    <property type="molecule type" value="Genomic_DNA"/>
</dbReference>
<accession>A0A2M9HEI2</accession>
<dbReference type="GO" id="GO:0004622">
    <property type="term" value="F:phosphatidylcholine lysophospholipase activity"/>
    <property type="evidence" value="ECO:0007669"/>
    <property type="project" value="TreeGrafter"/>
</dbReference>
<feature type="domain" description="SGNH hydrolase-type esterase" evidence="1">
    <location>
        <begin position="65"/>
        <end position="238"/>
    </location>
</feature>
<organism evidence="2 3">
    <name type="scientific">Bifidobacterium simiarum</name>
    <dbReference type="NCBI Taxonomy" id="2045441"/>
    <lineage>
        <taxon>Bacteria</taxon>
        <taxon>Bacillati</taxon>
        <taxon>Actinomycetota</taxon>
        <taxon>Actinomycetes</taxon>
        <taxon>Bifidobacteriales</taxon>
        <taxon>Bifidobacteriaceae</taxon>
        <taxon>Bifidobacterium</taxon>
    </lineage>
</organism>
<evidence type="ECO:0000313" key="3">
    <source>
        <dbReference type="Proteomes" id="UP000231451"/>
    </source>
</evidence>
<evidence type="ECO:0000313" key="2">
    <source>
        <dbReference type="EMBL" id="PJM75216.1"/>
    </source>
</evidence>
<dbReference type="Gene3D" id="3.40.50.1110">
    <property type="entry name" value="SGNH hydrolase"/>
    <property type="match status" value="1"/>
</dbReference>
<gene>
    <name evidence="2" type="ORF">CSQ87_06410</name>
</gene>
<reference evidence="2 3" key="1">
    <citation type="submission" date="2017-10" db="EMBL/GenBank/DDBJ databases">
        <title>Draft genome sequences of strains TRE 1, TRE 9, TRE H and TRI 7, isolated from tamarins, belonging to four potential novel Bifidobacterium species.</title>
        <authorList>
            <person name="Mattarelli P."/>
            <person name="Modesto M."/>
            <person name="Puglisi E."/>
            <person name="Morelli L."/>
            <person name="Spezio C."/>
            <person name="Bonetti A."/>
            <person name="Sandri C."/>
        </authorList>
    </citation>
    <scope>NUCLEOTIDE SEQUENCE [LARGE SCALE GENOMIC DNA]</scope>
    <source>
        <strain evidence="3">TRI7</strain>
    </source>
</reference>
<evidence type="ECO:0000259" key="1">
    <source>
        <dbReference type="Pfam" id="PF13472"/>
    </source>
</evidence>
<dbReference type="SUPFAM" id="SSF52266">
    <property type="entry name" value="SGNH hydrolase"/>
    <property type="match status" value="1"/>
</dbReference>
<dbReference type="Pfam" id="PF13472">
    <property type="entry name" value="Lipase_GDSL_2"/>
    <property type="match status" value="1"/>
</dbReference>
<dbReference type="InterPro" id="IPR036514">
    <property type="entry name" value="SGNH_hydro_sf"/>
</dbReference>